<organism evidence="7 8">
    <name type="scientific">Stylosanthes scabra</name>
    <dbReference type="NCBI Taxonomy" id="79078"/>
    <lineage>
        <taxon>Eukaryota</taxon>
        <taxon>Viridiplantae</taxon>
        <taxon>Streptophyta</taxon>
        <taxon>Embryophyta</taxon>
        <taxon>Tracheophyta</taxon>
        <taxon>Spermatophyta</taxon>
        <taxon>Magnoliopsida</taxon>
        <taxon>eudicotyledons</taxon>
        <taxon>Gunneridae</taxon>
        <taxon>Pentapetalae</taxon>
        <taxon>rosids</taxon>
        <taxon>fabids</taxon>
        <taxon>Fabales</taxon>
        <taxon>Fabaceae</taxon>
        <taxon>Papilionoideae</taxon>
        <taxon>50 kb inversion clade</taxon>
        <taxon>dalbergioids sensu lato</taxon>
        <taxon>Dalbergieae</taxon>
        <taxon>Pterocarpus clade</taxon>
        <taxon>Stylosanthes</taxon>
    </lineage>
</organism>
<feature type="transmembrane region" description="Helical" evidence="5">
    <location>
        <begin position="15"/>
        <end position="34"/>
    </location>
</feature>
<protein>
    <recommendedName>
        <fullName evidence="6">RING-type domain-containing protein</fullName>
    </recommendedName>
</protein>
<evidence type="ECO:0000259" key="6">
    <source>
        <dbReference type="PROSITE" id="PS50089"/>
    </source>
</evidence>
<keyword evidence="5" id="KW-0472">Membrane</keyword>
<keyword evidence="8" id="KW-1185">Reference proteome</keyword>
<dbReference type="Pfam" id="PF13639">
    <property type="entry name" value="zf-RING_2"/>
    <property type="match status" value="1"/>
</dbReference>
<sequence>MGFPVGYTEVLVPNIFLRLLTFLAALRNLVLSLFRLLGISELLDTTPTDTYPLSWAQAHQAQFNRPNTTTTTTTTTIPIPSLSAILIREFLPVMKFSDLAGAGDFIPATTENGCAVCLSEFSGEDEIRCMANCRHVFHSGCVDRWMDHDQRTCPLCRTPFVPDHKVNEYNQRLWEASGATEFYAD</sequence>
<dbReference type="PANTHER" id="PTHR45969">
    <property type="entry name" value="RING ZINC FINGER PROTEIN-RELATED"/>
    <property type="match status" value="1"/>
</dbReference>
<reference evidence="7 8" key="1">
    <citation type="journal article" date="2023" name="Plants (Basel)">
        <title>Bridging the Gap: Combining Genomics and Transcriptomics Approaches to Understand Stylosanthes scabra, an Orphan Legume from the Brazilian Caatinga.</title>
        <authorList>
            <person name="Ferreira-Neto J.R.C."/>
            <person name="da Silva M.D."/>
            <person name="Binneck E."/>
            <person name="de Melo N.F."/>
            <person name="da Silva R.H."/>
            <person name="de Melo A.L.T.M."/>
            <person name="Pandolfi V."/>
            <person name="Bustamante F.O."/>
            <person name="Brasileiro-Vidal A.C."/>
            <person name="Benko-Iseppon A.M."/>
        </authorList>
    </citation>
    <scope>NUCLEOTIDE SEQUENCE [LARGE SCALE GENOMIC DNA]</scope>
    <source>
        <tissue evidence="7">Leaves</tissue>
    </source>
</reference>
<evidence type="ECO:0000256" key="1">
    <source>
        <dbReference type="ARBA" id="ARBA00022723"/>
    </source>
</evidence>
<dbReference type="PANTHER" id="PTHR45969:SF73">
    <property type="entry name" value="ANAPHASE-PROMOTING COMPLEX SUBUNIT 11 RING-H2 FINGER PROTEIN"/>
    <property type="match status" value="1"/>
</dbReference>
<evidence type="ECO:0000313" key="8">
    <source>
        <dbReference type="Proteomes" id="UP001341840"/>
    </source>
</evidence>
<keyword evidence="5" id="KW-0812">Transmembrane</keyword>
<dbReference type="SUPFAM" id="SSF57850">
    <property type="entry name" value="RING/U-box"/>
    <property type="match status" value="1"/>
</dbReference>
<evidence type="ECO:0000256" key="3">
    <source>
        <dbReference type="ARBA" id="ARBA00022833"/>
    </source>
</evidence>
<evidence type="ECO:0000256" key="4">
    <source>
        <dbReference type="PROSITE-ProRule" id="PRU00175"/>
    </source>
</evidence>
<dbReference type="PROSITE" id="PS50089">
    <property type="entry name" value="ZF_RING_2"/>
    <property type="match status" value="1"/>
</dbReference>
<dbReference type="Proteomes" id="UP001341840">
    <property type="component" value="Unassembled WGS sequence"/>
</dbReference>
<keyword evidence="2 4" id="KW-0863">Zinc-finger</keyword>
<feature type="domain" description="RING-type" evidence="6">
    <location>
        <begin position="114"/>
        <end position="157"/>
    </location>
</feature>
<keyword evidence="1" id="KW-0479">Metal-binding</keyword>
<accession>A0ABU6V3Y3</accession>
<dbReference type="InterPro" id="IPR001841">
    <property type="entry name" value="Znf_RING"/>
</dbReference>
<dbReference type="SMART" id="SM00184">
    <property type="entry name" value="RING"/>
    <property type="match status" value="1"/>
</dbReference>
<gene>
    <name evidence="7" type="ORF">PIB30_008723</name>
</gene>
<keyword evidence="3" id="KW-0862">Zinc</keyword>
<name>A0ABU6V3Y3_9FABA</name>
<dbReference type="InterPro" id="IPR013083">
    <property type="entry name" value="Znf_RING/FYVE/PHD"/>
</dbReference>
<dbReference type="Gene3D" id="3.30.40.10">
    <property type="entry name" value="Zinc/RING finger domain, C3HC4 (zinc finger)"/>
    <property type="match status" value="1"/>
</dbReference>
<evidence type="ECO:0000256" key="5">
    <source>
        <dbReference type="SAM" id="Phobius"/>
    </source>
</evidence>
<comment type="caution">
    <text evidence="7">The sequence shown here is derived from an EMBL/GenBank/DDBJ whole genome shotgun (WGS) entry which is preliminary data.</text>
</comment>
<evidence type="ECO:0000313" key="7">
    <source>
        <dbReference type="EMBL" id="MED6168064.1"/>
    </source>
</evidence>
<proteinExistence type="predicted"/>
<keyword evidence="5" id="KW-1133">Transmembrane helix</keyword>
<dbReference type="EMBL" id="JASCZI010151054">
    <property type="protein sequence ID" value="MED6168064.1"/>
    <property type="molecule type" value="Genomic_DNA"/>
</dbReference>
<evidence type="ECO:0000256" key="2">
    <source>
        <dbReference type="ARBA" id="ARBA00022771"/>
    </source>
</evidence>